<sequence>MSHLPQGIQPKRFLTELFRAAVERALPAHNMREYLPQPPSGRTLVLGAGKAAAAMAQALEALWPCDKPLSGLVVTRYDHTPPTPATRRIEGIEAAHPVADTAGLLAAQRMLNLASDLTANDLVIFLVSGGGSALLCSPAAGIDLGHKQQITRQLLLSGASIGEMNCVRTHLSAVKGGRLALACYPAKVVTLAISDVPGDDPAVIASGPTIADSTSCQDALEVLRRHNIDIPARIRALLDSGRSETPKPGDVRFSGHEVHVIATPRSSLEAAARVARELGVPAHILGDAIEGEAREVGKVHAAIAQSVRMHGLPFATPCVILSGGETTVTVRPHDSKKSGRGGRAGECALGIAQALQGRTGIWALAADTDGIDGVESNAGAFVAPDTLHRAAALGLRIDNALAAHDSYGFFHALDDLVVTGPTFTNVNDFRSVLIA</sequence>
<evidence type="ECO:0000259" key="1">
    <source>
        <dbReference type="Pfam" id="PF05161"/>
    </source>
</evidence>
<dbReference type="Proteomes" id="UP000469385">
    <property type="component" value="Unassembled WGS sequence"/>
</dbReference>
<accession>A0A6N8J0E7</accession>
<dbReference type="Gene3D" id="3.40.50.10180">
    <property type="entry name" value="Glycerate kinase, MOFRL-like N-terminal domain"/>
    <property type="match status" value="1"/>
</dbReference>
<dbReference type="PANTHER" id="PTHR12227:SF0">
    <property type="entry name" value="GLYCERATE KINASE"/>
    <property type="match status" value="1"/>
</dbReference>
<feature type="domain" description="MOFRL" evidence="1">
    <location>
        <begin position="318"/>
        <end position="428"/>
    </location>
</feature>
<gene>
    <name evidence="3" type="ORF">GON04_25175</name>
</gene>
<keyword evidence="4" id="KW-1185">Reference proteome</keyword>
<dbReference type="RefSeq" id="WP_157400891.1">
    <property type="nucleotide sequence ID" value="NZ_WSEL01000011.1"/>
</dbReference>
<dbReference type="FunFam" id="3.40.1480.10:FF:000002">
    <property type="entry name" value="Glycerate kinase"/>
    <property type="match status" value="1"/>
</dbReference>
<dbReference type="PANTHER" id="PTHR12227">
    <property type="entry name" value="GLYCERATE KINASE"/>
    <property type="match status" value="1"/>
</dbReference>
<protein>
    <submittedName>
        <fullName evidence="3">DUF4147 domain-containing protein</fullName>
    </submittedName>
</protein>
<dbReference type="InterPro" id="IPR037035">
    <property type="entry name" value="GK-like_C_sf"/>
</dbReference>
<proteinExistence type="predicted"/>
<feature type="domain" description="MOFRL-associated" evidence="2">
    <location>
        <begin position="14"/>
        <end position="238"/>
    </location>
</feature>
<dbReference type="GO" id="GO:0008887">
    <property type="term" value="F:glycerate kinase activity"/>
    <property type="evidence" value="ECO:0007669"/>
    <property type="project" value="InterPro"/>
</dbReference>
<dbReference type="EMBL" id="WSEL01000011">
    <property type="protein sequence ID" value="MVQ32769.1"/>
    <property type="molecule type" value="Genomic_DNA"/>
</dbReference>
<evidence type="ECO:0000313" key="4">
    <source>
        <dbReference type="Proteomes" id="UP000469385"/>
    </source>
</evidence>
<evidence type="ECO:0000259" key="2">
    <source>
        <dbReference type="Pfam" id="PF13660"/>
    </source>
</evidence>
<dbReference type="InterPro" id="IPR025286">
    <property type="entry name" value="MOFRL_assoc_dom"/>
</dbReference>
<dbReference type="SUPFAM" id="SSF82544">
    <property type="entry name" value="GckA/TtuD-like"/>
    <property type="match status" value="1"/>
</dbReference>
<comment type="caution">
    <text evidence="3">The sequence shown here is derived from an EMBL/GenBank/DDBJ whole genome shotgun (WGS) entry which is preliminary data.</text>
</comment>
<dbReference type="Pfam" id="PF05161">
    <property type="entry name" value="MOFRL"/>
    <property type="match status" value="1"/>
</dbReference>
<reference evidence="3 4" key="1">
    <citation type="submission" date="2019-12" db="EMBL/GenBank/DDBJ databases">
        <authorList>
            <person name="Huq M.A."/>
        </authorList>
    </citation>
    <scope>NUCLEOTIDE SEQUENCE [LARGE SCALE GENOMIC DNA]</scope>
    <source>
        <strain evidence="3 4">MAH-25</strain>
    </source>
</reference>
<dbReference type="InterPro" id="IPR007835">
    <property type="entry name" value="MOFRL"/>
</dbReference>
<dbReference type="InterPro" id="IPR039760">
    <property type="entry name" value="MOFRL_protein"/>
</dbReference>
<dbReference type="Gene3D" id="3.40.1480.10">
    <property type="entry name" value="MOFRL domain"/>
    <property type="match status" value="1"/>
</dbReference>
<dbReference type="AlphaFoldDB" id="A0A6N8J0E7"/>
<name>A0A6N8J0E7_9BURK</name>
<evidence type="ECO:0000313" key="3">
    <source>
        <dbReference type="EMBL" id="MVQ32769.1"/>
    </source>
</evidence>
<dbReference type="GO" id="GO:0005737">
    <property type="term" value="C:cytoplasm"/>
    <property type="evidence" value="ECO:0007669"/>
    <property type="project" value="TreeGrafter"/>
</dbReference>
<dbReference type="Pfam" id="PF13660">
    <property type="entry name" value="DUF4147"/>
    <property type="match status" value="1"/>
</dbReference>
<organism evidence="3 4">
    <name type="scientific">Ramlibacter pinisoli</name>
    <dbReference type="NCBI Taxonomy" id="2682844"/>
    <lineage>
        <taxon>Bacteria</taxon>
        <taxon>Pseudomonadati</taxon>
        <taxon>Pseudomonadota</taxon>
        <taxon>Betaproteobacteria</taxon>
        <taxon>Burkholderiales</taxon>
        <taxon>Comamonadaceae</taxon>
        <taxon>Ramlibacter</taxon>
    </lineage>
</organism>
<dbReference type="InterPro" id="IPR038614">
    <property type="entry name" value="GK_N_sf"/>
</dbReference>